<protein>
    <submittedName>
        <fullName evidence="2">Uncharacterized protein</fullName>
    </submittedName>
</protein>
<dbReference type="Proteomes" id="UP001152484">
    <property type="component" value="Unassembled WGS sequence"/>
</dbReference>
<feature type="region of interest" description="Disordered" evidence="1">
    <location>
        <begin position="1"/>
        <end position="46"/>
    </location>
</feature>
<comment type="caution">
    <text evidence="2">The sequence shown here is derived from an EMBL/GenBank/DDBJ whole genome shotgun (WGS) entry which is preliminary data.</text>
</comment>
<proteinExistence type="predicted"/>
<name>A0A9P1EC39_CUSEU</name>
<evidence type="ECO:0000256" key="1">
    <source>
        <dbReference type="SAM" id="MobiDB-lite"/>
    </source>
</evidence>
<gene>
    <name evidence="2" type="ORF">CEURO_LOCUS12736</name>
</gene>
<accession>A0A9P1EC39</accession>
<evidence type="ECO:0000313" key="2">
    <source>
        <dbReference type="EMBL" id="CAH9094423.1"/>
    </source>
</evidence>
<organism evidence="2 3">
    <name type="scientific">Cuscuta europaea</name>
    <name type="common">European dodder</name>
    <dbReference type="NCBI Taxonomy" id="41803"/>
    <lineage>
        <taxon>Eukaryota</taxon>
        <taxon>Viridiplantae</taxon>
        <taxon>Streptophyta</taxon>
        <taxon>Embryophyta</taxon>
        <taxon>Tracheophyta</taxon>
        <taxon>Spermatophyta</taxon>
        <taxon>Magnoliopsida</taxon>
        <taxon>eudicotyledons</taxon>
        <taxon>Gunneridae</taxon>
        <taxon>Pentapetalae</taxon>
        <taxon>asterids</taxon>
        <taxon>lamiids</taxon>
        <taxon>Solanales</taxon>
        <taxon>Convolvulaceae</taxon>
        <taxon>Cuscuteae</taxon>
        <taxon>Cuscuta</taxon>
        <taxon>Cuscuta subgen. Cuscuta</taxon>
    </lineage>
</organism>
<dbReference type="AlphaFoldDB" id="A0A9P1EC39"/>
<sequence length="148" mass="15542">MSVSHRPPCPSPAQTPKPVANRHPARCPPPHRPTPVPSPLPLPATVATTAPVEHRHCLVTNTTVAPSTSTAAPAISTAPVMAITAVPTYHCSPAPLSSLPFLSILRLQQSPPNQPSQSETLANNFNCKIILRPCPSLFPTPAPIISPT</sequence>
<reference evidence="2" key="1">
    <citation type="submission" date="2022-07" db="EMBL/GenBank/DDBJ databases">
        <authorList>
            <person name="Macas J."/>
            <person name="Novak P."/>
            <person name="Neumann P."/>
        </authorList>
    </citation>
    <scope>NUCLEOTIDE SEQUENCE</scope>
</reference>
<keyword evidence="3" id="KW-1185">Reference proteome</keyword>
<evidence type="ECO:0000313" key="3">
    <source>
        <dbReference type="Proteomes" id="UP001152484"/>
    </source>
</evidence>
<feature type="compositionally biased region" description="Pro residues" evidence="1">
    <location>
        <begin position="26"/>
        <end position="42"/>
    </location>
</feature>
<dbReference type="EMBL" id="CAMAPE010000031">
    <property type="protein sequence ID" value="CAH9094423.1"/>
    <property type="molecule type" value="Genomic_DNA"/>
</dbReference>